<keyword evidence="4" id="KW-0539">Nucleus</keyword>
<dbReference type="GO" id="GO:0000796">
    <property type="term" value="C:condensin complex"/>
    <property type="evidence" value="ECO:0007669"/>
    <property type="project" value="TreeGrafter"/>
</dbReference>
<name>A0A0D8XUU6_DICVI</name>
<dbReference type="GO" id="GO:0010032">
    <property type="term" value="P:meiotic chromosome condensation"/>
    <property type="evidence" value="ECO:0007669"/>
    <property type="project" value="TreeGrafter"/>
</dbReference>
<keyword evidence="2" id="KW-0132">Cell division</keyword>
<feature type="domain" description="Condensin complex subunit 1 C-terminal" evidence="7">
    <location>
        <begin position="1139"/>
        <end position="1277"/>
    </location>
</feature>
<feature type="compositionally biased region" description="Acidic residues" evidence="6">
    <location>
        <begin position="29"/>
        <end position="38"/>
    </location>
</feature>
<evidence type="ECO:0000259" key="7">
    <source>
        <dbReference type="Pfam" id="PF12717"/>
    </source>
</evidence>
<keyword evidence="3" id="KW-0498">Mitosis</keyword>
<dbReference type="Proteomes" id="UP000053766">
    <property type="component" value="Unassembled WGS sequence"/>
</dbReference>
<comment type="subcellular location">
    <subcellularLocation>
        <location evidence="1">Nucleus</location>
    </subcellularLocation>
</comment>
<protein>
    <recommendedName>
        <fullName evidence="7">Condensin complex subunit 1 C-terminal domain-containing protein</fullName>
    </recommendedName>
</protein>
<dbReference type="GO" id="GO:0051301">
    <property type="term" value="P:cell division"/>
    <property type="evidence" value="ECO:0007669"/>
    <property type="project" value="UniProtKB-KW"/>
</dbReference>
<evidence type="ECO:0000313" key="9">
    <source>
        <dbReference type="Proteomes" id="UP000053766"/>
    </source>
</evidence>
<evidence type="ECO:0000256" key="5">
    <source>
        <dbReference type="ARBA" id="ARBA00023306"/>
    </source>
</evidence>
<evidence type="ECO:0000256" key="3">
    <source>
        <dbReference type="ARBA" id="ARBA00022776"/>
    </source>
</evidence>
<proteinExistence type="predicted"/>
<sequence length="1407" mass="161389">MSSSSTPDVGSDNDDENSQMKESSTADVGESETEEQEDEVIRFEIPDRDDDLLSRALSTIVIRKENISFDNALKAGRLFNSFKPDLVNILCHAVGAGDSLQKNLAEMCADRAEVLQMIVYLIHRLTFHIEGVVIKRAYRELGHETHSGKSDIHELVDNYQDESISEDGLATWENLRIKVVEIIGFICCINIPRGTGESIENAIKFLWRPAEANIQMLRTLASIIVNFAAHPRFAKASSKAELQQLFAHLRPICVDFKLASEVARIIVKTSLTFEYLSDSRVMEYPFIEPLKKLSIQGDMDQMMSYMLYFAGIFRPREQSMQSLPRPFALLIQKIAQCAPETFFENISGVLPFLDYDPPSMRNAILGAFCDVVCGPEMKLRYLRPGRDARIVRDIMTDELQAHIADISPQVRIHTLQCWIVIANNRRVPFDALKKGLVFAVAERLVDKSSASRKIAMQFLVLYLLFNPYGKKLEFKSLSETFKKLNEYKERVEFVDPDRPGFFVVMDRFNSFEPKMRKTLECILEDRLYEKDSEGIEDEPLESLITILVDVIEISMRDALCALVKLYYVGKFKNINKDLPRKQLIDALVREFQRYYVSIHISRIGDSFGEELLQEMEVAYEENMDLVEHALRVTQEKLLFAEQMAMMFPILIEALKQNDFADINYAVTFCATCERFQIRNSASALYDMYSLGNAALSTEVLNTVLILFLKKDSKGDIDIVETANGLILKLSDPDMKDRFALNELLYLAFSRNKFPIGLVHHLMKLSLVSFSKSFRHRVDPRGMREYLRDFQKCLRSSDVLVACEALLAISYLVPSSENSIDQDDEAYLYHLRAIDSLFPDIENFLFRVILSDDFTVESQYWYNSMRNCVKAIFALSADVDYIISRIVGKAMWYAHRSAQLLVLFKKGPWGTITKEYASARSEYWNITWQRTTERLLMLIGEVIEGILVYIDNYFPKLLERAMSLDEKAAEELEDVIEPYADYNKEHSAVEMDFAYREGLFARTVSSIAKLKTEGNDIATSPELSPDLEKLSDQADELGEDDSNRPSTEELIRTRTQALLQTRLLHKSGIVGQSLSLVVFFIRCPGIPDGIRDAALRAFSKFLFICPQLTERASPTLFTFICCHPDPNMKEYLLAAGVDIMHRFPAMLENKCLFLFEMPMDADPCVRITALLYLKYLLTHDVLKPRGTLSDTALCLLNRKRADANNEDDENDEREGNLLVNVLPDLICRICRWEEQVPLSAFKYLVRRLLPMIDDKPLDIVVEKMCQRFQFCTSGEATEHNKHIAYYFSYFISQLPLSETSFYKVDMRDALAYFAQFLEDEIIYRDFAAVVNQFISSTQNLEVKHDAEELLRKIEFLHIRSSLTDEERDEMSRAVGPIDLDVPVKLDKDGNPITFSFADCDEPIEYDDN</sequence>
<dbReference type="InterPro" id="IPR032682">
    <property type="entry name" value="Cnd1_C"/>
</dbReference>
<evidence type="ECO:0000256" key="1">
    <source>
        <dbReference type="ARBA" id="ARBA00004123"/>
    </source>
</evidence>
<dbReference type="PANTHER" id="PTHR14222:SF2">
    <property type="entry name" value="CONDENSIN COMPLEX SUBUNIT 1"/>
    <property type="match status" value="1"/>
</dbReference>
<keyword evidence="9" id="KW-1185">Reference proteome</keyword>
<reference evidence="9" key="2">
    <citation type="journal article" date="2016" name="Sci. Rep.">
        <title>Dictyocaulus viviparus genome, variome and transcriptome elucidate lungworm biology and support future intervention.</title>
        <authorList>
            <person name="McNulty S.N."/>
            <person name="Strube C."/>
            <person name="Rosa B.A."/>
            <person name="Martin J.C."/>
            <person name="Tyagi R."/>
            <person name="Choi Y.J."/>
            <person name="Wang Q."/>
            <person name="Hallsworth Pepin K."/>
            <person name="Zhang X."/>
            <person name="Ozersky P."/>
            <person name="Wilson R.K."/>
            <person name="Sternberg P.W."/>
            <person name="Gasser R.B."/>
            <person name="Mitreva M."/>
        </authorList>
    </citation>
    <scope>NUCLEOTIDE SEQUENCE [LARGE SCALE GENOMIC DNA]</scope>
    <source>
        <strain evidence="9">HannoverDv2000</strain>
    </source>
</reference>
<dbReference type="InterPro" id="IPR026971">
    <property type="entry name" value="CND1/NCAPD3"/>
</dbReference>
<dbReference type="STRING" id="29172.A0A0D8XUU6"/>
<dbReference type="EMBL" id="KN716300">
    <property type="protein sequence ID" value="KJH47607.1"/>
    <property type="molecule type" value="Genomic_DNA"/>
</dbReference>
<dbReference type="SUPFAM" id="SSF48371">
    <property type="entry name" value="ARM repeat"/>
    <property type="match status" value="1"/>
</dbReference>
<evidence type="ECO:0000313" key="8">
    <source>
        <dbReference type="EMBL" id="KJH47607.1"/>
    </source>
</evidence>
<reference evidence="8 9" key="1">
    <citation type="submission" date="2013-11" db="EMBL/GenBank/DDBJ databases">
        <title>Draft genome of the bovine lungworm Dictyocaulus viviparus.</title>
        <authorList>
            <person name="Mitreva M."/>
        </authorList>
    </citation>
    <scope>NUCLEOTIDE SEQUENCE [LARGE SCALE GENOMIC DNA]</scope>
    <source>
        <strain evidence="8 9">HannoverDv2000</strain>
    </source>
</reference>
<gene>
    <name evidence="8" type="ORF">DICVIV_06314</name>
</gene>
<dbReference type="InterPro" id="IPR016024">
    <property type="entry name" value="ARM-type_fold"/>
</dbReference>
<dbReference type="OrthoDB" id="77601at2759"/>
<dbReference type="GO" id="GO:0007076">
    <property type="term" value="P:mitotic chromosome condensation"/>
    <property type="evidence" value="ECO:0007669"/>
    <property type="project" value="InterPro"/>
</dbReference>
<evidence type="ECO:0000256" key="2">
    <source>
        <dbReference type="ARBA" id="ARBA00022618"/>
    </source>
</evidence>
<dbReference type="GO" id="GO:0000779">
    <property type="term" value="C:condensed chromosome, centromeric region"/>
    <property type="evidence" value="ECO:0007669"/>
    <property type="project" value="TreeGrafter"/>
</dbReference>
<dbReference type="GO" id="GO:0042393">
    <property type="term" value="F:histone binding"/>
    <property type="evidence" value="ECO:0007669"/>
    <property type="project" value="TreeGrafter"/>
</dbReference>
<dbReference type="PANTHER" id="PTHR14222">
    <property type="entry name" value="CONDENSIN"/>
    <property type="match status" value="1"/>
</dbReference>
<evidence type="ECO:0000256" key="6">
    <source>
        <dbReference type="SAM" id="MobiDB-lite"/>
    </source>
</evidence>
<dbReference type="GO" id="GO:0005634">
    <property type="term" value="C:nucleus"/>
    <property type="evidence" value="ECO:0007669"/>
    <property type="project" value="UniProtKB-SubCell"/>
</dbReference>
<keyword evidence="5" id="KW-0131">Cell cycle</keyword>
<feature type="region of interest" description="Disordered" evidence="6">
    <location>
        <begin position="1"/>
        <end position="39"/>
    </location>
</feature>
<dbReference type="Pfam" id="PF12717">
    <property type="entry name" value="Cnd1"/>
    <property type="match status" value="1"/>
</dbReference>
<organism evidence="8 9">
    <name type="scientific">Dictyocaulus viviparus</name>
    <name type="common">Bovine lungworm</name>
    <dbReference type="NCBI Taxonomy" id="29172"/>
    <lineage>
        <taxon>Eukaryota</taxon>
        <taxon>Metazoa</taxon>
        <taxon>Ecdysozoa</taxon>
        <taxon>Nematoda</taxon>
        <taxon>Chromadorea</taxon>
        <taxon>Rhabditida</taxon>
        <taxon>Rhabditina</taxon>
        <taxon>Rhabditomorpha</taxon>
        <taxon>Strongyloidea</taxon>
        <taxon>Metastrongylidae</taxon>
        <taxon>Dictyocaulus</taxon>
    </lineage>
</organism>
<accession>A0A0D8XUU6</accession>
<evidence type="ECO:0000256" key="4">
    <source>
        <dbReference type="ARBA" id="ARBA00023242"/>
    </source>
</evidence>